<accession>A0A0M3IMG4</accession>
<keyword evidence="1" id="KW-0812">Transmembrane</keyword>
<dbReference type="WBParaSite" id="ALUE_0001994201-mRNA-1">
    <property type="protein sequence ID" value="ALUE_0001994201-mRNA-1"/>
    <property type="gene ID" value="ALUE_0001994201"/>
</dbReference>
<evidence type="ECO:0000256" key="1">
    <source>
        <dbReference type="SAM" id="Phobius"/>
    </source>
</evidence>
<evidence type="ECO:0000313" key="2">
    <source>
        <dbReference type="Proteomes" id="UP000036681"/>
    </source>
</evidence>
<protein>
    <submittedName>
        <fullName evidence="3">Uncharacterized protein</fullName>
    </submittedName>
</protein>
<feature type="transmembrane region" description="Helical" evidence="1">
    <location>
        <begin position="46"/>
        <end position="68"/>
    </location>
</feature>
<keyword evidence="2" id="KW-1185">Reference proteome</keyword>
<organism evidence="2 3">
    <name type="scientific">Ascaris lumbricoides</name>
    <name type="common">Giant roundworm</name>
    <dbReference type="NCBI Taxonomy" id="6252"/>
    <lineage>
        <taxon>Eukaryota</taxon>
        <taxon>Metazoa</taxon>
        <taxon>Ecdysozoa</taxon>
        <taxon>Nematoda</taxon>
        <taxon>Chromadorea</taxon>
        <taxon>Rhabditida</taxon>
        <taxon>Spirurina</taxon>
        <taxon>Ascaridomorpha</taxon>
        <taxon>Ascaridoidea</taxon>
        <taxon>Ascarididae</taxon>
        <taxon>Ascaris</taxon>
    </lineage>
</organism>
<dbReference type="Proteomes" id="UP000036681">
    <property type="component" value="Unplaced"/>
</dbReference>
<keyword evidence="1" id="KW-1133">Transmembrane helix</keyword>
<evidence type="ECO:0000313" key="3">
    <source>
        <dbReference type="WBParaSite" id="ALUE_0001994201-mRNA-1"/>
    </source>
</evidence>
<proteinExistence type="predicted"/>
<reference evidence="3" key="1">
    <citation type="submission" date="2017-02" db="UniProtKB">
        <authorList>
            <consortium name="WormBaseParasite"/>
        </authorList>
    </citation>
    <scope>IDENTIFICATION</scope>
</reference>
<name>A0A0M3IMG4_ASCLU</name>
<dbReference type="AlphaFoldDB" id="A0A0M3IMG4"/>
<sequence>MKSDRLLQQNTVYDAECSESGYDCPHVLRRTMHALVSSVRVVKDDITAVLVVLIFCGFAVRVYVFCYFDSLWNLAGFFQRF</sequence>
<keyword evidence="1" id="KW-0472">Membrane</keyword>